<evidence type="ECO:0000256" key="1">
    <source>
        <dbReference type="SAM" id="Phobius"/>
    </source>
</evidence>
<evidence type="ECO:0000313" key="2">
    <source>
        <dbReference type="EMBL" id="KAF1086057.1"/>
    </source>
</evidence>
<evidence type="ECO:0000313" key="3">
    <source>
        <dbReference type="Proteomes" id="UP000798488"/>
    </source>
</evidence>
<dbReference type="OrthoDB" id="2542372at2"/>
<proteinExistence type="predicted"/>
<dbReference type="RefSeq" id="WP_161821198.1">
    <property type="nucleotide sequence ID" value="NZ_LSRS01000002.1"/>
</dbReference>
<reference evidence="2" key="1">
    <citation type="submission" date="2016-02" db="EMBL/GenBank/DDBJ databases">
        <title>Draft Genome Sequence of Sporotomaculum syntrophicum Strain FB, a Syntrophic Benzoate Degrader.</title>
        <authorList>
            <person name="Nobu M.K."/>
            <person name="Narihiro T."/>
            <person name="Qiu Y.-L."/>
            <person name="Ohashi A."/>
            <person name="Liu W.-T."/>
            <person name="Yuji S."/>
        </authorList>
    </citation>
    <scope>NUCLEOTIDE SEQUENCE</scope>
    <source>
        <strain evidence="2">FB</strain>
    </source>
</reference>
<feature type="transmembrane region" description="Helical" evidence="1">
    <location>
        <begin position="123"/>
        <end position="145"/>
    </location>
</feature>
<keyword evidence="1" id="KW-0812">Transmembrane</keyword>
<organism evidence="2 3">
    <name type="scientific">Sporotomaculum syntrophicum</name>
    <dbReference type="NCBI Taxonomy" id="182264"/>
    <lineage>
        <taxon>Bacteria</taxon>
        <taxon>Bacillati</taxon>
        <taxon>Bacillota</taxon>
        <taxon>Clostridia</taxon>
        <taxon>Eubacteriales</taxon>
        <taxon>Desulfallaceae</taxon>
        <taxon>Sporotomaculum</taxon>
    </lineage>
</organism>
<name>A0A9D2WR16_9FIRM</name>
<dbReference type="AlphaFoldDB" id="A0A9D2WR16"/>
<protein>
    <submittedName>
        <fullName evidence="2">Uncharacterized protein</fullName>
    </submittedName>
</protein>
<feature type="transmembrane region" description="Helical" evidence="1">
    <location>
        <begin position="152"/>
        <end position="173"/>
    </location>
</feature>
<keyword evidence="3" id="KW-1185">Reference proteome</keyword>
<keyword evidence="1" id="KW-0472">Membrane</keyword>
<sequence length="302" mass="32703">MTDYMKRYLHVVGGLLGALGVVFVVIKLVTYADQIKFSEFGVSTLLALLSLAVVYGLASIILAFAWRDLLKHLNLRVDTRWAIWTHGTSQLAKYVPGNIFHLAGRQAIGVAAGLPAWPLAKSAIWELGTLSVTGSLFVLLVLPFFVAEITSLLALFIFFVFFLACVCVIYRWFSPLVARAMSIYAVFHVLSGTVFFVVLCIILPSNLEISALFAGICGAYVVAWLAGLVTPGAPAGAGVREFVLFAILHTVVSEADLLAAIVLGRSVTVVGDVVYYFIALGMRKKEFNANADGLSSVKYDDL</sequence>
<comment type="caution">
    <text evidence="2">The sequence shown here is derived from an EMBL/GenBank/DDBJ whole genome shotgun (WGS) entry which is preliminary data.</text>
</comment>
<feature type="transmembrane region" description="Helical" evidence="1">
    <location>
        <begin position="185"/>
        <end position="204"/>
    </location>
</feature>
<feature type="transmembrane region" description="Helical" evidence="1">
    <location>
        <begin position="211"/>
        <end position="237"/>
    </location>
</feature>
<keyword evidence="1" id="KW-1133">Transmembrane helix</keyword>
<accession>A0A9D2WR16</accession>
<feature type="transmembrane region" description="Helical" evidence="1">
    <location>
        <begin position="12"/>
        <end position="32"/>
    </location>
</feature>
<gene>
    <name evidence="2" type="ORF">SPSYN_00795</name>
</gene>
<feature type="transmembrane region" description="Helical" evidence="1">
    <location>
        <begin position="44"/>
        <end position="66"/>
    </location>
</feature>
<dbReference type="EMBL" id="LSRS01000002">
    <property type="protein sequence ID" value="KAF1086057.1"/>
    <property type="molecule type" value="Genomic_DNA"/>
</dbReference>
<feature type="transmembrane region" description="Helical" evidence="1">
    <location>
        <begin position="257"/>
        <end position="278"/>
    </location>
</feature>
<dbReference type="Proteomes" id="UP000798488">
    <property type="component" value="Unassembled WGS sequence"/>
</dbReference>